<dbReference type="Proteomes" id="UP001562425">
    <property type="component" value="Unassembled WGS sequence"/>
</dbReference>
<dbReference type="InterPro" id="IPR006730">
    <property type="entry name" value="Sestrin"/>
</dbReference>
<name>A0ABD1D2B5_CULPP</name>
<dbReference type="AlphaFoldDB" id="A0ABD1D2B5"/>
<dbReference type="EMBL" id="JBEHCU010007926">
    <property type="protein sequence ID" value="KAL1390316.1"/>
    <property type="molecule type" value="Genomic_DNA"/>
</dbReference>
<sequence length="58" mass="6903">MFIKTACCFPERITKPDYDSVLVELQHSEKVHVNLMILEARNQAELLYALREIMRYMT</sequence>
<evidence type="ECO:0000313" key="2">
    <source>
        <dbReference type="Proteomes" id="UP001562425"/>
    </source>
</evidence>
<comment type="caution">
    <text evidence="1">The sequence shown here is derived from an EMBL/GenBank/DDBJ whole genome shotgun (WGS) entry which is preliminary data.</text>
</comment>
<evidence type="ECO:0000313" key="1">
    <source>
        <dbReference type="EMBL" id="KAL1390316.1"/>
    </source>
</evidence>
<dbReference type="PANTHER" id="PTHR12474:SF0">
    <property type="entry name" value="SESTRIN HOMOLOG"/>
    <property type="match status" value="1"/>
</dbReference>
<protein>
    <submittedName>
        <fullName evidence="1">Uncharacterized protein</fullName>
    </submittedName>
</protein>
<keyword evidence="2" id="KW-1185">Reference proteome</keyword>
<dbReference type="PANTHER" id="PTHR12474">
    <property type="entry name" value="P53 REGULATED PA26 NUCLEAR PROTEIN SESTRIN"/>
    <property type="match status" value="1"/>
</dbReference>
<gene>
    <name evidence="1" type="ORF">pipiens_020040</name>
</gene>
<accession>A0ABD1D2B5</accession>
<dbReference type="Pfam" id="PF04636">
    <property type="entry name" value="PA26"/>
    <property type="match status" value="1"/>
</dbReference>
<proteinExistence type="predicted"/>
<feature type="non-terminal residue" evidence="1">
    <location>
        <position position="58"/>
    </location>
</feature>
<reference evidence="1 2" key="1">
    <citation type="submission" date="2024-05" db="EMBL/GenBank/DDBJ databases">
        <title>Culex pipiens pipiens assembly and annotation.</title>
        <authorList>
            <person name="Alout H."/>
            <person name="Durand T."/>
        </authorList>
    </citation>
    <scope>NUCLEOTIDE SEQUENCE [LARGE SCALE GENOMIC DNA]</scope>
    <source>
        <strain evidence="1">HA-2024</strain>
        <tissue evidence="1">Whole body</tissue>
    </source>
</reference>
<organism evidence="1 2">
    <name type="scientific">Culex pipiens pipiens</name>
    <name type="common">Northern house mosquito</name>
    <dbReference type="NCBI Taxonomy" id="38569"/>
    <lineage>
        <taxon>Eukaryota</taxon>
        <taxon>Metazoa</taxon>
        <taxon>Ecdysozoa</taxon>
        <taxon>Arthropoda</taxon>
        <taxon>Hexapoda</taxon>
        <taxon>Insecta</taxon>
        <taxon>Pterygota</taxon>
        <taxon>Neoptera</taxon>
        <taxon>Endopterygota</taxon>
        <taxon>Diptera</taxon>
        <taxon>Nematocera</taxon>
        <taxon>Culicoidea</taxon>
        <taxon>Culicidae</taxon>
        <taxon>Culicinae</taxon>
        <taxon>Culicini</taxon>
        <taxon>Culex</taxon>
        <taxon>Culex</taxon>
    </lineage>
</organism>